<organism evidence="1 2">
    <name type="scientific">Thanatephorus cucumeris (strain AG1-IA)</name>
    <name type="common">Rice sheath blight fungus</name>
    <name type="synonym">Rhizoctonia solani</name>
    <dbReference type="NCBI Taxonomy" id="983506"/>
    <lineage>
        <taxon>Eukaryota</taxon>
        <taxon>Fungi</taxon>
        <taxon>Dikarya</taxon>
        <taxon>Basidiomycota</taxon>
        <taxon>Agaricomycotina</taxon>
        <taxon>Agaricomycetes</taxon>
        <taxon>Cantharellales</taxon>
        <taxon>Ceratobasidiaceae</taxon>
        <taxon>Rhizoctonia</taxon>
        <taxon>Rhizoctonia solani AG-1</taxon>
    </lineage>
</organism>
<gene>
    <name evidence="1" type="ORF">AG1IA_06187</name>
</gene>
<sequence>MDLDLSVGIGPHSQHLRSTITVSDPHHKGTRSHTSKVAISANMINIGNVYHHSRILTCTWFNPESLLIPPLSIRDNALCLSFRLVFLV</sequence>
<name>L8WTX7_THACA</name>
<evidence type="ECO:0000313" key="2">
    <source>
        <dbReference type="Proteomes" id="UP000011668"/>
    </source>
</evidence>
<dbReference type="AlphaFoldDB" id="L8WTX7"/>
<evidence type="ECO:0000313" key="1">
    <source>
        <dbReference type="EMBL" id="ELU39779.1"/>
    </source>
</evidence>
<reference evidence="1 2" key="1">
    <citation type="journal article" date="2013" name="Nat. Commun.">
        <title>The evolution and pathogenic mechanisms of the rice sheath blight pathogen.</title>
        <authorList>
            <person name="Zheng A."/>
            <person name="Lin R."/>
            <person name="Xu L."/>
            <person name="Qin P."/>
            <person name="Tang C."/>
            <person name="Ai P."/>
            <person name="Zhang D."/>
            <person name="Liu Y."/>
            <person name="Sun Z."/>
            <person name="Feng H."/>
            <person name="Wang Y."/>
            <person name="Chen Y."/>
            <person name="Liang X."/>
            <person name="Fu R."/>
            <person name="Li Q."/>
            <person name="Zhang J."/>
            <person name="Yu X."/>
            <person name="Xie Z."/>
            <person name="Ding L."/>
            <person name="Guan P."/>
            <person name="Tang J."/>
            <person name="Liang Y."/>
            <person name="Wang S."/>
            <person name="Deng Q."/>
            <person name="Li S."/>
            <person name="Zhu J."/>
            <person name="Wang L."/>
            <person name="Liu H."/>
            <person name="Li P."/>
        </authorList>
    </citation>
    <scope>NUCLEOTIDE SEQUENCE [LARGE SCALE GENOMIC DNA]</scope>
    <source>
        <strain evidence="2">AG-1 IA</strain>
    </source>
</reference>
<dbReference type="HOGENOM" id="CLU_2470619_0_0_1"/>
<comment type="caution">
    <text evidence="1">The sequence shown here is derived from an EMBL/GenBank/DDBJ whole genome shotgun (WGS) entry which is preliminary data.</text>
</comment>
<dbReference type="Proteomes" id="UP000011668">
    <property type="component" value="Unassembled WGS sequence"/>
</dbReference>
<protein>
    <submittedName>
        <fullName evidence="1">Uncharacterized protein</fullName>
    </submittedName>
</protein>
<accession>L8WTX7</accession>
<keyword evidence="2" id="KW-1185">Reference proteome</keyword>
<proteinExistence type="predicted"/>
<dbReference type="EMBL" id="AFRT01001629">
    <property type="protein sequence ID" value="ELU39779.1"/>
    <property type="molecule type" value="Genomic_DNA"/>
</dbReference>